<dbReference type="InterPro" id="IPR052698">
    <property type="entry name" value="MoCofactor_Util/Proc"/>
</dbReference>
<dbReference type="PANTHER" id="PTHR30388">
    <property type="entry name" value="ALDEHYDE OXIDOREDUCTASE MOLYBDENUM COFACTOR ASSEMBLY PROTEIN"/>
    <property type="match status" value="1"/>
</dbReference>
<evidence type="ECO:0000259" key="2">
    <source>
        <dbReference type="Pfam" id="PF13478"/>
    </source>
</evidence>
<evidence type="ECO:0000313" key="4">
    <source>
        <dbReference type="Proteomes" id="UP001597512"/>
    </source>
</evidence>
<name>A0ABW6AKC6_9BACT</name>
<dbReference type="Proteomes" id="UP001597512">
    <property type="component" value="Unassembled WGS sequence"/>
</dbReference>
<dbReference type="Gene3D" id="3.40.50.720">
    <property type="entry name" value="NAD(P)-binding Rossmann-like Domain"/>
    <property type="match status" value="1"/>
</dbReference>
<dbReference type="Pfam" id="PF02625">
    <property type="entry name" value="XdhC_CoxI"/>
    <property type="match status" value="1"/>
</dbReference>
<feature type="domain" description="XdhC- CoxI" evidence="1">
    <location>
        <begin position="15"/>
        <end position="71"/>
    </location>
</feature>
<accession>A0ABW6AKC6</accession>
<proteinExistence type="predicted"/>
<comment type="caution">
    <text evidence="3">The sequence shown here is derived from an EMBL/GenBank/DDBJ whole genome shotgun (WGS) entry which is preliminary data.</text>
</comment>
<reference evidence="4" key="1">
    <citation type="journal article" date="2019" name="Int. J. Syst. Evol. Microbiol.">
        <title>The Global Catalogue of Microorganisms (GCM) 10K type strain sequencing project: providing services to taxonomists for standard genome sequencing and annotation.</title>
        <authorList>
            <consortium name="The Broad Institute Genomics Platform"/>
            <consortium name="The Broad Institute Genome Sequencing Center for Infectious Disease"/>
            <person name="Wu L."/>
            <person name="Ma J."/>
        </authorList>
    </citation>
    <scope>NUCLEOTIDE SEQUENCE [LARGE SCALE GENOMIC DNA]</scope>
    <source>
        <strain evidence="4">KCTC 52490</strain>
    </source>
</reference>
<protein>
    <submittedName>
        <fullName evidence="3">XdhC family protein</fullName>
    </submittedName>
</protein>
<dbReference type="PANTHER" id="PTHR30388:SF6">
    <property type="entry name" value="XANTHINE DEHYDROGENASE SUBUNIT A-RELATED"/>
    <property type="match status" value="1"/>
</dbReference>
<gene>
    <name evidence="3" type="ORF">ACFS25_12060</name>
</gene>
<dbReference type="Pfam" id="PF13478">
    <property type="entry name" value="XdhC_C"/>
    <property type="match status" value="1"/>
</dbReference>
<keyword evidence="4" id="KW-1185">Reference proteome</keyword>
<evidence type="ECO:0000313" key="3">
    <source>
        <dbReference type="EMBL" id="MFD2934519.1"/>
    </source>
</evidence>
<evidence type="ECO:0000259" key="1">
    <source>
        <dbReference type="Pfam" id="PF02625"/>
    </source>
</evidence>
<dbReference type="InterPro" id="IPR027051">
    <property type="entry name" value="XdhC_Rossmann_dom"/>
</dbReference>
<dbReference type="EMBL" id="JBHUOM010000002">
    <property type="protein sequence ID" value="MFD2934519.1"/>
    <property type="molecule type" value="Genomic_DNA"/>
</dbReference>
<feature type="domain" description="XdhC Rossmann" evidence="2">
    <location>
        <begin position="177"/>
        <end position="320"/>
    </location>
</feature>
<dbReference type="RefSeq" id="WP_381500521.1">
    <property type="nucleotide sequence ID" value="NZ_JBHUOM010000002.1"/>
</dbReference>
<organism evidence="3 4">
    <name type="scientific">Spirosoma flavum</name>
    <dbReference type="NCBI Taxonomy" id="2048557"/>
    <lineage>
        <taxon>Bacteria</taxon>
        <taxon>Pseudomonadati</taxon>
        <taxon>Bacteroidota</taxon>
        <taxon>Cytophagia</taxon>
        <taxon>Cytophagales</taxon>
        <taxon>Cytophagaceae</taxon>
        <taxon>Spirosoma</taxon>
    </lineage>
</organism>
<sequence>MNKQLLPWALSHKSLQQNLPVMLLYVLESHGSSPGRQGFMMVVNAGGEMEGSIGGGIMEHKFVELAKEKLKHSPAFQPESEFSIRTQYHDKSAAQNQSGMICSGDQTILLYRIQPSDAVAIGGIIACLDQNKNGLLDLSPAGIKFAADQLPEVDYQFRMQSDRDWLYQEKIGYKNQLFIIGGGHCALALSELMSRMDFYIRVFDDRPDLHTMRLNKADHEKIIVNTYSELAEQIPTGPHQYVVVMTFGYRTDDLAVRALLTKEFRYIGVLGSKTKIEKLIGDYRSEGISDDRLNRIHSPIGLAINSQTPEEIAVSIAGQIIQVKNAG</sequence>
<dbReference type="InterPro" id="IPR003777">
    <property type="entry name" value="XdhC_CoxI"/>
</dbReference>